<protein>
    <submittedName>
        <fullName evidence="2">Uncharacterized protein</fullName>
    </submittedName>
</protein>
<organism evidence="2 3">
    <name type="scientific">Granulicella rosea</name>
    <dbReference type="NCBI Taxonomy" id="474952"/>
    <lineage>
        <taxon>Bacteria</taxon>
        <taxon>Pseudomonadati</taxon>
        <taxon>Acidobacteriota</taxon>
        <taxon>Terriglobia</taxon>
        <taxon>Terriglobales</taxon>
        <taxon>Acidobacteriaceae</taxon>
        <taxon>Granulicella</taxon>
    </lineage>
</organism>
<dbReference type="EMBL" id="FZOU01000001">
    <property type="protein sequence ID" value="SNS29940.1"/>
    <property type="molecule type" value="Genomic_DNA"/>
</dbReference>
<dbReference type="RefSeq" id="WP_089406695.1">
    <property type="nucleotide sequence ID" value="NZ_FZOU01000001.1"/>
</dbReference>
<evidence type="ECO:0000313" key="3">
    <source>
        <dbReference type="Proteomes" id="UP000198356"/>
    </source>
</evidence>
<feature type="region of interest" description="Disordered" evidence="1">
    <location>
        <begin position="42"/>
        <end position="181"/>
    </location>
</feature>
<dbReference type="AlphaFoldDB" id="A0A239DC91"/>
<feature type="compositionally biased region" description="Low complexity" evidence="1">
    <location>
        <begin position="42"/>
        <end position="58"/>
    </location>
</feature>
<dbReference type="Proteomes" id="UP000198356">
    <property type="component" value="Unassembled WGS sequence"/>
</dbReference>
<accession>A0A239DC91</accession>
<evidence type="ECO:0000313" key="2">
    <source>
        <dbReference type="EMBL" id="SNS29940.1"/>
    </source>
</evidence>
<feature type="compositionally biased region" description="Low complexity" evidence="1">
    <location>
        <begin position="67"/>
        <end position="81"/>
    </location>
</feature>
<gene>
    <name evidence="2" type="ORF">SAMN05421770_101396</name>
</gene>
<proteinExistence type="predicted"/>
<evidence type="ECO:0000256" key="1">
    <source>
        <dbReference type="SAM" id="MobiDB-lite"/>
    </source>
</evidence>
<feature type="compositionally biased region" description="Basic and acidic residues" evidence="1">
    <location>
        <begin position="118"/>
        <end position="129"/>
    </location>
</feature>
<sequence>MVHTAVVDSRIQRRLLWAALATALTLGLLIAPHVAAAQASSSITAQSAPAIQTPVAPARPRRRRRAAAAASKTQPAPATTPIRTDAQREQDARLLAQQQAASQATKAVNDAQVQAYDANRRKVQNEPRIQDAPTMQEAPRAPVTPDPEGIHDAPGPADTAPVQLPTLNTTPATPAPAPPPQ</sequence>
<feature type="compositionally biased region" description="Low complexity" evidence="1">
    <location>
        <begin position="93"/>
        <end position="104"/>
    </location>
</feature>
<keyword evidence="3" id="KW-1185">Reference proteome</keyword>
<name>A0A239DC91_9BACT</name>
<reference evidence="2 3" key="1">
    <citation type="submission" date="2017-06" db="EMBL/GenBank/DDBJ databases">
        <authorList>
            <person name="Kim H.J."/>
            <person name="Triplett B.A."/>
        </authorList>
    </citation>
    <scope>NUCLEOTIDE SEQUENCE [LARGE SCALE GENOMIC DNA]</scope>
    <source>
        <strain evidence="2 3">DSM 18704</strain>
    </source>
</reference>